<reference evidence="2" key="2">
    <citation type="submission" date="2015-06" db="UniProtKB">
        <authorList>
            <consortium name="EnsemblMetazoa"/>
        </authorList>
    </citation>
    <scope>IDENTIFICATION</scope>
</reference>
<dbReference type="AlphaFoldDB" id="T1KS89"/>
<dbReference type="HOGENOM" id="CLU_1379742_0_0_1"/>
<reference evidence="3" key="1">
    <citation type="submission" date="2011-08" db="EMBL/GenBank/DDBJ databases">
        <authorList>
            <person name="Rombauts S."/>
        </authorList>
    </citation>
    <scope>NUCLEOTIDE SEQUENCE</scope>
    <source>
        <strain evidence="3">London</strain>
    </source>
</reference>
<gene>
    <name evidence="2" type="primary">107366730</name>
</gene>
<dbReference type="EMBL" id="CAEY01000423">
    <property type="status" value="NOT_ANNOTATED_CDS"/>
    <property type="molecule type" value="Genomic_DNA"/>
</dbReference>
<protein>
    <submittedName>
        <fullName evidence="2">Uncharacterized protein</fullName>
    </submittedName>
</protein>
<keyword evidence="1" id="KW-1133">Transmembrane helix</keyword>
<keyword evidence="1" id="KW-0472">Membrane</keyword>
<dbReference type="KEGG" id="tut:107366730"/>
<organism evidence="2 3">
    <name type="scientific">Tetranychus urticae</name>
    <name type="common">Two-spotted spider mite</name>
    <dbReference type="NCBI Taxonomy" id="32264"/>
    <lineage>
        <taxon>Eukaryota</taxon>
        <taxon>Metazoa</taxon>
        <taxon>Ecdysozoa</taxon>
        <taxon>Arthropoda</taxon>
        <taxon>Chelicerata</taxon>
        <taxon>Arachnida</taxon>
        <taxon>Acari</taxon>
        <taxon>Acariformes</taxon>
        <taxon>Trombidiformes</taxon>
        <taxon>Prostigmata</taxon>
        <taxon>Eleutherengona</taxon>
        <taxon>Raphignathae</taxon>
        <taxon>Tetranychoidea</taxon>
        <taxon>Tetranychidae</taxon>
        <taxon>Tetranychus</taxon>
    </lineage>
</organism>
<dbReference type="Proteomes" id="UP000015104">
    <property type="component" value="Unassembled WGS sequence"/>
</dbReference>
<name>T1KS89_TETUR</name>
<accession>T1KS89</accession>
<evidence type="ECO:0000313" key="2">
    <source>
        <dbReference type="EnsemblMetazoa" id="tetur19g02280.1"/>
    </source>
</evidence>
<keyword evidence="3" id="KW-1185">Reference proteome</keyword>
<feature type="transmembrane region" description="Helical" evidence="1">
    <location>
        <begin position="6"/>
        <end position="23"/>
    </location>
</feature>
<evidence type="ECO:0000313" key="3">
    <source>
        <dbReference type="Proteomes" id="UP000015104"/>
    </source>
</evidence>
<dbReference type="EnsemblMetazoa" id="tetur19g02280.1">
    <property type="protein sequence ID" value="tetur19g02280.1"/>
    <property type="gene ID" value="tetur19g02280"/>
</dbReference>
<dbReference type="OMA" id="INQHYSR"/>
<evidence type="ECO:0000256" key="1">
    <source>
        <dbReference type="SAM" id="Phobius"/>
    </source>
</evidence>
<sequence>MTSINLILTISLICNFILPVLTIQSANRQGNKRLGSDKRRPEQLRISTSFDLTMAKASLKDLSDFLGDIARGVLEPDTANIKGKAYGLRWTSSRADQTIILNITILDKFASLIRSVTGPRHRLPLNSQVLKDSKHTQRPVLQTIIDFIEEQINQHYSRKIGQFMVKQTANFANLYFSSAAQVISTGLLTLSSLLDGKE</sequence>
<keyword evidence="1" id="KW-0812">Transmembrane</keyword>
<dbReference type="OrthoDB" id="10463487at2759"/>
<proteinExistence type="predicted"/>